<dbReference type="PROSITE" id="PS51755">
    <property type="entry name" value="OMPR_PHOB"/>
    <property type="match status" value="1"/>
</dbReference>
<dbReference type="CDD" id="cd15831">
    <property type="entry name" value="BTAD"/>
    <property type="match status" value="1"/>
</dbReference>
<dbReference type="InterPro" id="IPR005158">
    <property type="entry name" value="BTAD"/>
</dbReference>
<evidence type="ECO:0000256" key="1">
    <source>
        <dbReference type="ARBA" id="ARBA00005820"/>
    </source>
</evidence>
<dbReference type="InterPro" id="IPR019734">
    <property type="entry name" value="TPR_rpt"/>
</dbReference>
<accession>A0ABW1JEU9</accession>
<dbReference type="Gene3D" id="1.25.40.10">
    <property type="entry name" value="Tetratricopeptide repeat domain"/>
    <property type="match status" value="2"/>
</dbReference>
<dbReference type="PANTHER" id="PTHR35807:SF1">
    <property type="entry name" value="TRANSCRIPTIONAL REGULATOR REDD"/>
    <property type="match status" value="1"/>
</dbReference>
<dbReference type="Proteomes" id="UP001596189">
    <property type="component" value="Unassembled WGS sequence"/>
</dbReference>
<feature type="domain" description="OmpR/PhoB-type" evidence="6">
    <location>
        <begin position="1"/>
        <end position="97"/>
    </location>
</feature>
<dbReference type="Pfam" id="PF13191">
    <property type="entry name" value="AAA_16"/>
    <property type="match status" value="1"/>
</dbReference>
<dbReference type="SUPFAM" id="SSF48452">
    <property type="entry name" value="TPR-like"/>
    <property type="match status" value="2"/>
</dbReference>
<keyword evidence="2" id="KW-0805">Transcription regulation</keyword>
<reference evidence="8" key="1">
    <citation type="journal article" date="2019" name="Int. J. Syst. Evol. Microbiol.">
        <title>The Global Catalogue of Microorganisms (GCM) 10K type strain sequencing project: providing services to taxonomists for standard genome sequencing and annotation.</title>
        <authorList>
            <consortium name="The Broad Institute Genomics Platform"/>
            <consortium name="The Broad Institute Genome Sequencing Center for Infectious Disease"/>
            <person name="Wu L."/>
            <person name="Ma J."/>
        </authorList>
    </citation>
    <scope>NUCLEOTIDE SEQUENCE [LARGE SCALE GENOMIC DNA]</scope>
    <source>
        <strain evidence="8">KACC 14249</strain>
    </source>
</reference>
<evidence type="ECO:0000313" key="7">
    <source>
        <dbReference type="EMBL" id="MFC6007143.1"/>
    </source>
</evidence>
<dbReference type="InterPro" id="IPR036388">
    <property type="entry name" value="WH-like_DNA-bd_sf"/>
</dbReference>
<sequence>MQVHVLGPLEVVRDGHQVDLGGRKQRALLGLLVAANGRPVSVERLVDQLWDDDPPAKVMASLQAYVANLRRLLEPEREARAPASVLVTRAPGYALVVPAGAVDAEAFAREAAQGRELVGSDPGRARDLLVTALSRWRGDAYADLSSVPALGAEAQRLASLRLGVIEDRWGAELAAGAAASAVPELEALVAEHPVRERLWELLARALYATQRQAEALQALRRARHYLVDELGLDPSPQLRRLEEAVLAQDASLEPGTGPVPVPGEPGRAVLADRATDGDVALGLVGRTAALDALDDVLARARSGHGRLVLVSGEPGIGKTRLAETAVARALAGGMRCGWGGWDAEDGTPALRPWASALEDLGVQLPDLTTGPSQTLDGESSTFQLADSVAATLQAIGSPTGSLLVLDDLHWADPDSLRLLRRLAALLPDLPAVVVATTRTAEAEISPSLAQTLASLARTDPLRIPLDGLDVHDVAAYVRDRTGVDVDDAMAAAVAERTDGNPFYVSELVRLLASEGVLTDLAAARRLDVPHGVRDVVRLRLAQLPEGSEAVLATAAVVGRSFDLDVVEDAAQSSPDDTDAVIEAALMSGLVEEDPRTPGRYRFAHALVRESVYGWAAGPRRARTHARVAQALERRRVGHIDAHLSELAQHYHLAGPTHARSAWTFAARAATLAEQQTAYDESARLYEIALDAVAADPLATGPERYRLLCGLGKARHRMSRVAEAWEPLEQAAELALSEGDAAAAARAALLITDHAVWTWRGYQQPHPAAIALWHRIERQLPPSEGELRARVLAALAMEQLFLPDTAQVRSALVAEAMDLARAHCTEEGLQSLLHVVHVAIEQPENTHWRDEIGEELVAIAERRGDPGDLARALCARASTYGELARWTAARDDLTRAHELARQHHEVASRLISGWGLSMMRFAEGDVEGAEAGLVPLVALQASVSMPGAGLDLCQLATARYAAGRLPELTDVFASAMLVVPEFHDLHALSLALGGRVDEARALIGSWANQPPLHRDYLWELLTVVRALLWLELGDREALHALRDELAPFADRITVGGMSAGSLGSVSLTLGRLELALGDTAAGLTHLQSALDVHERLGLVPWADLARDCLAAAQVTTESELF</sequence>
<dbReference type="InterPro" id="IPR027417">
    <property type="entry name" value="P-loop_NTPase"/>
</dbReference>
<dbReference type="InterPro" id="IPR051677">
    <property type="entry name" value="AfsR-DnrI-RedD_regulator"/>
</dbReference>
<dbReference type="SMART" id="SM00028">
    <property type="entry name" value="TPR"/>
    <property type="match status" value="4"/>
</dbReference>
<dbReference type="PANTHER" id="PTHR35807">
    <property type="entry name" value="TRANSCRIPTIONAL REGULATOR REDD-RELATED"/>
    <property type="match status" value="1"/>
</dbReference>
<dbReference type="SMART" id="SM01043">
    <property type="entry name" value="BTAD"/>
    <property type="match status" value="1"/>
</dbReference>
<dbReference type="Gene3D" id="1.10.10.10">
    <property type="entry name" value="Winged helix-like DNA-binding domain superfamily/Winged helix DNA-binding domain"/>
    <property type="match status" value="1"/>
</dbReference>
<evidence type="ECO:0000256" key="3">
    <source>
        <dbReference type="ARBA" id="ARBA00023125"/>
    </source>
</evidence>
<organism evidence="7 8">
    <name type="scientific">Angustibacter luteus</name>
    <dbReference type="NCBI Taxonomy" id="658456"/>
    <lineage>
        <taxon>Bacteria</taxon>
        <taxon>Bacillati</taxon>
        <taxon>Actinomycetota</taxon>
        <taxon>Actinomycetes</taxon>
        <taxon>Kineosporiales</taxon>
        <taxon>Kineosporiaceae</taxon>
    </lineage>
</organism>
<dbReference type="InterPro" id="IPR041664">
    <property type="entry name" value="AAA_16"/>
</dbReference>
<dbReference type="RefSeq" id="WP_345715947.1">
    <property type="nucleotide sequence ID" value="NZ_BAABFP010000004.1"/>
</dbReference>
<evidence type="ECO:0000256" key="4">
    <source>
        <dbReference type="ARBA" id="ARBA00023163"/>
    </source>
</evidence>
<protein>
    <submittedName>
        <fullName evidence="7">BTAD domain-containing putative transcriptional regulator</fullName>
    </submittedName>
</protein>
<name>A0ABW1JEU9_9ACTN</name>
<dbReference type="Pfam" id="PF00486">
    <property type="entry name" value="Trans_reg_C"/>
    <property type="match status" value="1"/>
</dbReference>
<dbReference type="SUPFAM" id="SSF52540">
    <property type="entry name" value="P-loop containing nucleoside triphosphate hydrolases"/>
    <property type="match status" value="1"/>
</dbReference>
<evidence type="ECO:0000256" key="2">
    <source>
        <dbReference type="ARBA" id="ARBA00023015"/>
    </source>
</evidence>
<gene>
    <name evidence="7" type="ORF">ACFQDO_08380</name>
</gene>
<dbReference type="SMART" id="SM00862">
    <property type="entry name" value="Trans_reg_C"/>
    <property type="match status" value="1"/>
</dbReference>
<dbReference type="InterPro" id="IPR016032">
    <property type="entry name" value="Sig_transdc_resp-reg_C-effctor"/>
</dbReference>
<feature type="DNA-binding region" description="OmpR/PhoB-type" evidence="5">
    <location>
        <begin position="1"/>
        <end position="97"/>
    </location>
</feature>
<evidence type="ECO:0000256" key="5">
    <source>
        <dbReference type="PROSITE-ProRule" id="PRU01091"/>
    </source>
</evidence>
<dbReference type="InterPro" id="IPR011990">
    <property type="entry name" value="TPR-like_helical_dom_sf"/>
</dbReference>
<keyword evidence="3 5" id="KW-0238">DNA-binding</keyword>
<keyword evidence="8" id="KW-1185">Reference proteome</keyword>
<dbReference type="InterPro" id="IPR001867">
    <property type="entry name" value="OmpR/PhoB-type_DNA-bd"/>
</dbReference>
<comment type="similarity">
    <text evidence="1">Belongs to the AfsR/DnrI/RedD regulatory family.</text>
</comment>
<dbReference type="Gene3D" id="3.40.50.300">
    <property type="entry name" value="P-loop containing nucleotide triphosphate hydrolases"/>
    <property type="match status" value="1"/>
</dbReference>
<evidence type="ECO:0000313" key="8">
    <source>
        <dbReference type="Proteomes" id="UP001596189"/>
    </source>
</evidence>
<dbReference type="Pfam" id="PF03704">
    <property type="entry name" value="BTAD"/>
    <property type="match status" value="1"/>
</dbReference>
<keyword evidence="4" id="KW-0804">Transcription</keyword>
<dbReference type="SUPFAM" id="SSF46894">
    <property type="entry name" value="C-terminal effector domain of the bipartite response regulators"/>
    <property type="match status" value="1"/>
</dbReference>
<proteinExistence type="inferred from homology"/>
<evidence type="ECO:0000259" key="6">
    <source>
        <dbReference type="PROSITE" id="PS51755"/>
    </source>
</evidence>
<comment type="caution">
    <text evidence="7">The sequence shown here is derived from an EMBL/GenBank/DDBJ whole genome shotgun (WGS) entry which is preliminary data.</text>
</comment>
<dbReference type="EMBL" id="JBHSRD010000003">
    <property type="protein sequence ID" value="MFC6007143.1"/>
    <property type="molecule type" value="Genomic_DNA"/>
</dbReference>